<feature type="compositionally biased region" description="Polar residues" evidence="1">
    <location>
        <begin position="1"/>
        <end position="17"/>
    </location>
</feature>
<dbReference type="EMBL" id="MCFA01000038">
    <property type="protein sequence ID" value="ORY13854.1"/>
    <property type="molecule type" value="Genomic_DNA"/>
</dbReference>
<gene>
    <name evidence="2" type="ORF">BCR34DRAFT_599624</name>
</gene>
<comment type="caution">
    <text evidence="2">The sequence shown here is derived from an EMBL/GenBank/DDBJ whole genome shotgun (WGS) entry which is preliminary data.</text>
</comment>
<evidence type="ECO:0000313" key="3">
    <source>
        <dbReference type="Proteomes" id="UP000193144"/>
    </source>
</evidence>
<reference evidence="2 3" key="1">
    <citation type="submission" date="2016-07" db="EMBL/GenBank/DDBJ databases">
        <title>Pervasive Adenine N6-methylation of Active Genes in Fungi.</title>
        <authorList>
            <consortium name="DOE Joint Genome Institute"/>
            <person name="Mondo S.J."/>
            <person name="Dannebaum R.O."/>
            <person name="Kuo R.C."/>
            <person name="Labutti K."/>
            <person name="Haridas S."/>
            <person name="Kuo A."/>
            <person name="Salamov A."/>
            <person name="Ahrendt S.R."/>
            <person name="Lipzen A."/>
            <person name="Sullivan W."/>
            <person name="Andreopoulos W.B."/>
            <person name="Clum A."/>
            <person name="Lindquist E."/>
            <person name="Daum C."/>
            <person name="Ramamoorthy G.K."/>
            <person name="Gryganskyi A."/>
            <person name="Culley D."/>
            <person name="Magnuson J.K."/>
            <person name="James T.Y."/>
            <person name="O'Malley M.A."/>
            <person name="Stajich J.E."/>
            <person name="Spatafora J.W."/>
            <person name="Visel A."/>
            <person name="Grigoriev I.V."/>
        </authorList>
    </citation>
    <scope>NUCLEOTIDE SEQUENCE [LARGE SCALE GENOMIC DNA]</scope>
    <source>
        <strain evidence="2 3">CBS 115471</strain>
    </source>
</reference>
<dbReference type="Proteomes" id="UP000193144">
    <property type="component" value="Unassembled WGS sequence"/>
</dbReference>
<organism evidence="2 3">
    <name type="scientific">Clohesyomyces aquaticus</name>
    <dbReference type="NCBI Taxonomy" id="1231657"/>
    <lineage>
        <taxon>Eukaryota</taxon>
        <taxon>Fungi</taxon>
        <taxon>Dikarya</taxon>
        <taxon>Ascomycota</taxon>
        <taxon>Pezizomycotina</taxon>
        <taxon>Dothideomycetes</taxon>
        <taxon>Pleosporomycetidae</taxon>
        <taxon>Pleosporales</taxon>
        <taxon>Lindgomycetaceae</taxon>
        <taxon>Clohesyomyces</taxon>
    </lineage>
</organism>
<proteinExistence type="predicted"/>
<feature type="region of interest" description="Disordered" evidence="1">
    <location>
        <begin position="1"/>
        <end position="69"/>
    </location>
</feature>
<dbReference type="AlphaFoldDB" id="A0A1Y1ZUG7"/>
<feature type="compositionally biased region" description="Basic and acidic residues" evidence="1">
    <location>
        <begin position="45"/>
        <end position="56"/>
    </location>
</feature>
<keyword evidence="3" id="KW-1185">Reference proteome</keyword>
<accession>A0A1Y1ZUG7</accession>
<sequence length="170" mass="18804">MASPTTSLLDQEVNDTNLPPYPPLPTTVDDALNDPSPPPSYPEQHVPESPRTDKPLPESNALDGSQASIDFDVIEKETEAARKDSPAIESCINATAIFFDKLKHSNNTTLHRDTRSSYYAELRLKEELETIKAQLELQFNRALSNELGAAIEEDTALEEDLNEMNGPLDP</sequence>
<name>A0A1Y1ZUG7_9PLEO</name>
<evidence type="ECO:0000256" key="1">
    <source>
        <dbReference type="SAM" id="MobiDB-lite"/>
    </source>
</evidence>
<protein>
    <submittedName>
        <fullName evidence="2">Uncharacterized protein</fullName>
    </submittedName>
</protein>
<evidence type="ECO:0000313" key="2">
    <source>
        <dbReference type="EMBL" id="ORY13854.1"/>
    </source>
</evidence>